<feature type="transmembrane region" description="Helical" evidence="1">
    <location>
        <begin position="186"/>
        <end position="202"/>
    </location>
</feature>
<keyword evidence="1" id="KW-0812">Transmembrane</keyword>
<feature type="transmembrane region" description="Helical" evidence="1">
    <location>
        <begin position="241"/>
        <end position="260"/>
    </location>
</feature>
<protein>
    <submittedName>
        <fullName evidence="3">CPBP family intramembrane metalloprotease</fullName>
    </submittedName>
</protein>
<feature type="domain" description="CAAX prenyl protease 2/Lysostaphin resistance protein A-like" evidence="2">
    <location>
        <begin position="131"/>
        <end position="218"/>
    </location>
</feature>
<dbReference type="PANTHER" id="PTHR36435:SF1">
    <property type="entry name" value="CAAX AMINO TERMINAL PROTEASE FAMILY PROTEIN"/>
    <property type="match status" value="1"/>
</dbReference>
<feature type="transmembrane region" description="Helical" evidence="1">
    <location>
        <begin position="47"/>
        <end position="69"/>
    </location>
</feature>
<feature type="transmembrane region" description="Helical" evidence="1">
    <location>
        <begin position="15"/>
        <end position="35"/>
    </location>
</feature>
<evidence type="ECO:0000259" key="2">
    <source>
        <dbReference type="Pfam" id="PF02517"/>
    </source>
</evidence>
<feature type="transmembrane region" description="Helical" evidence="1">
    <location>
        <begin position="132"/>
        <end position="150"/>
    </location>
</feature>
<reference evidence="3 4" key="1">
    <citation type="journal article" date="2019" name="Int. J. Syst. Evol. Microbiol.">
        <title>Rufibacter sediminis sp. nov., isolated from freshwater lake sediment.</title>
        <authorList>
            <person name="Qu J.H."/>
            <person name="Zhang L.J."/>
            <person name="Fu Y.H."/>
            <person name="Li H.F."/>
        </authorList>
    </citation>
    <scope>NUCLEOTIDE SEQUENCE [LARGE SCALE GENOMIC DNA]</scope>
    <source>
        <strain evidence="3 4">H-1</strain>
    </source>
</reference>
<feature type="transmembrane region" description="Helical" evidence="1">
    <location>
        <begin position="89"/>
        <end position="112"/>
    </location>
</feature>
<gene>
    <name evidence="3" type="ORF">H7U12_15125</name>
</gene>
<keyword evidence="1" id="KW-1133">Transmembrane helix</keyword>
<dbReference type="PANTHER" id="PTHR36435">
    <property type="entry name" value="SLR1288 PROTEIN"/>
    <property type="match status" value="1"/>
</dbReference>
<dbReference type="Pfam" id="PF02517">
    <property type="entry name" value="Rce1-like"/>
    <property type="match status" value="1"/>
</dbReference>
<keyword evidence="3" id="KW-0482">Metalloprotease</keyword>
<keyword evidence="3" id="KW-0645">Protease</keyword>
<dbReference type="InterPro" id="IPR052710">
    <property type="entry name" value="CAAX_protease"/>
</dbReference>
<name>A0ABR6VUZ8_9BACT</name>
<feature type="transmembrane region" description="Helical" evidence="1">
    <location>
        <begin position="162"/>
        <end position="180"/>
    </location>
</feature>
<sequence length="282" mass="31438">MTFNEYSGLTVKQGWFLIFRLIAFSILLSIPLLIGKMLMEGYTVPPLLSSLGSLLTYALPFVLVIRVGLKWSKSDLRKDMKEEFARIDYGVLGVVVLLTPFLGILLEPLFNLLPPPPEFLNKAFKELMQPNVISFLAIAVAPALLEEMLCRGIILKGLLERYSVPKAIIWSAVLFGAMHLNPWQGITGVVLGLFIGWVYYRTRSIYPGILIHFANNAISFFTWLAWGDTVTSLEELMPPTAYYVLVAASLLLVGAGVWFLNKRMPKSPEVALDPFPEATAVV</sequence>
<evidence type="ECO:0000313" key="3">
    <source>
        <dbReference type="EMBL" id="MBC3541025.1"/>
    </source>
</evidence>
<proteinExistence type="predicted"/>
<dbReference type="RefSeq" id="WP_186639480.1">
    <property type="nucleotide sequence ID" value="NZ_JACOAF010000034.1"/>
</dbReference>
<dbReference type="GO" id="GO:0008237">
    <property type="term" value="F:metallopeptidase activity"/>
    <property type="evidence" value="ECO:0007669"/>
    <property type="project" value="UniProtKB-KW"/>
</dbReference>
<keyword evidence="4" id="KW-1185">Reference proteome</keyword>
<feature type="transmembrane region" description="Helical" evidence="1">
    <location>
        <begin position="209"/>
        <end position="226"/>
    </location>
</feature>
<keyword evidence="3" id="KW-0378">Hydrolase</keyword>
<dbReference type="EMBL" id="JACOAF010000034">
    <property type="protein sequence ID" value="MBC3541025.1"/>
    <property type="molecule type" value="Genomic_DNA"/>
</dbReference>
<dbReference type="Proteomes" id="UP000659698">
    <property type="component" value="Unassembled WGS sequence"/>
</dbReference>
<accession>A0ABR6VUZ8</accession>
<evidence type="ECO:0000256" key="1">
    <source>
        <dbReference type="SAM" id="Phobius"/>
    </source>
</evidence>
<keyword evidence="1" id="KW-0472">Membrane</keyword>
<dbReference type="InterPro" id="IPR003675">
    <property type="entry name" value="Rce1/LyrA-like_dom"/>
</dbReference>
<organism evidence="3 4">
    <name type="scientific">Rufibacter sediminis</name>
    <dbReference type="NCBI Taxonomy" id="2762756"/>
    <lineage>
        <taxon>Bacteria</taxon>
        <taxon>Pseudomonadati</taxon>
        <taxon>Bacteroidota</taxon>
        <taxon>Cytophagia</taxon>
        <taxon>Cytophagales</taxon>
        <taxon>Hymenobacteraceae</taxon>
        <taxon>Rufibacter</taxon>
    </lineage>
</organism>
<evidence type="ECO:0000313" key="4">
    <source>
        <dbReference type="Proteomes" id="UP000659698"/>
    </source>
</evidence>
<comment type="caution">
    <text evidence="3">The sequence shown here is derived from an EMBL/GenBank/DDBJ whole genome shotgun (WGS) entry which is preliminary data.</text>
</comment>